<accession>A0ABW3C2P2</accession>
<protein>
    <submittedName>
        <fullName evidence="1">Uncharacterized protein</fullName>
    </submittedName>
</protein>
<dbReference type="EMBL" id="JBHTIK010000005">
    <property type="protein sequence ID" value="MFD0848770.1"/>
    <property type="molecule type" value="Genomic_DNA"/>
</dbReference>
<organism evidence="1 2">
    <name type="scientific">Sphingosinicella xenopeptidilytica</name>
    <dbReference type="NCBI Taxonomy" id="364098"/>
    <lineage>
        <taxon>Bacteria</taxon>
        <taxon>Pseudomonadati</taxon>
        <taxon>Pseudomonadota</taxon>
        <taxon>Alphaproteobacteria</taxon>
        <taxon>Sphingomonadales</taxon>
        <taxon>Sphingosinicellaceae</taxon>
        <taxon>Sphingosinicella</taxon>
    </lineage>
</organism>
<keyword evidence="2" id="KW-1185">Reference proteome</keyword>
<name>A0ABW3C2P2_SPHXN</name>
<gene>
    <name evidence="1" type="ORF">ACFQ00_10590</name>
</gene>
<dbReference type="Proteomes" id="UP001597124">
    <property type="component" value="Unassembled WGS sequence"/>
</dbReference>
<sequence>MSDNTKRMPDIAYAIERATRPFDLERAAAVLWEGLAEDAGGEAQLLAMMEAAGLPTRQAPPPPALATLPGTASTQSVFERDTAGRPLRHDGWTTARQITFIDALRETACVETAARAAGKASSGAYKLRERSESFRAAWDAALKYSALDLERVAMERALNGTEEDVLDRDGNTVGKKRRYNDRLLMFLLRATRPDKYGHTMATEYGRAVYVERLEREREERKLRGGGNGGRGGDVEYRSAVVCRTTD</sequence>
<evidence type="ECO:0000313" key="2">
    <source>
        <dbReference type="Proteomes" id="UP001597124"/>
    </source>
</evidence>
<evidence type="ECO:0000313" key="1">
    <source>
        <dbReference type="EMBL" id="MFD0848770.1"/>
    </source>
</evidence>
<proteinExistence type="predicted"/>
<dbReference type="RefSeq" id="WP_381490113.1">
    <property type="nucleotide sequence ID" value="NZ_JBHTIK010000005.1"/>
</dbReference>
<reference evidence="2" key="1">
    <citation type="journal article" date="2019" name="Int. J. Syst. Evol. Microbiol.">
        <title>The Global Catalogue of Microorganisms (GCM) 10K type strain sequencing project: providing services to taxonomists for standard genome sequencing and annotation.</title>
        <authorList>
            <consortium name="The Broad Institute Genomics Platform"/>
            <consortium name="The Broad Institute Genome Sequencing Center for Infectious Disease"/>
            <person name="Wu L."/>
            <person name="Ma J."/>
        </authorList>
    </citation>
    <scope>NUCLEOTIDE SEQUENCE [LARGE SCALE GENOMIC DNA]</scope>
    <source>
        <strain evidence="2">CCUG 52537</strain>
    </source>
</reference>
<comment type="caution">
    <text evidence="1">The sequence shown here is derived from an EMBL/GenBank/DDBJ whole genome shotgun (WGS) entry which is preliminary data.</text>
</comment>